<dbReference type="InterPro" id="IPR003770">
    <property type="entry name" value="MLTG-like"/>
</dbReference>
<comment type="caution">
    <text evidence="8">The sequence shown here is derived from an EMBL/GenBank/DDBJ whole genome shotgun (WGS) entry which is preliminary data.</text>
</comment>
<keyword evidence="7" id="KW-0997">Cell inner membrane</keyword>
<dbReference type="Gene3D" id="3.30.160.60">
    <property type="entry name" value="Classic Zinc Finger"/>
    <property type="match status" value="1"/>
</dbReference>
<evidence type="ECO:0000256" key="1">
    <source>
        <dbReference type="ARBA" id="ARBA00022475"/>
    </source>
</evidence>
<dbReference type="Pfam" id="PF02618">
    <property type="entry name" value="YceG"/>
    <property type="match status" value="1"/>
</dbReference>
<dbReference type="Proteomes" id="UP000477651">
    <property type="component" value="Unassembled WGS sequence"/>
</dbReference>
<evidence type="ECO:0000256" key="7">
    <source>
        <dbReference type="HAMAP-Rule" id="MF_02065"/>
    </source>
</evidence>
<accession>A0A6L9Y3X8</accession>
<proteinExistence type="inferred from homology"/>
<dbReference type="GO" id="GO:0005886">
    <property type="term" value="C:plasma membrane"/>
    <property type="evidence" value="ECO:0007669"/>
    <property type="project" value="UniProtKB-UniRule"/>
</dbReference>
<protein>
    <recommendedName>
        <fullName evidence="7">Endolytic murein transglycosylase</fullName>
        <ecNumber evidence="7">4.2.2.29</ecNumber>
    </recommendedName>
    <alternativeName>
        <fullName evidence="7">Peptidoglycan lytic transglycosylase</fullName>
    </alternativeName>
    <alternativeName>
        <fullName evidence="7">Peptidoglycan polymerization terminase</fullName>
    </alternativeName>
</protein>
<dbReference type="EC" id="4.2.2.29" evidence="7"/>
<keyword evidence="9" id="KW-1185">Reference proteome</keyword>
<evidence type="ECO:0000256" key="3">
    <source>
        <dbReference type="ARBA" id="ARBA00022989"/>
    </source>
</evidence>
<dbReference type="NCBIfam" id="TIGR00247">
    <property type="entry name" value="endolytic transglycosylase MltG"/>
    <property type="match status" value="1"/>
</dbReference>
<evidence type="ECO:0000256" key="2">
    <source>
        <dbReference type="ARBA" id="ARBA00022692"/>
    </source>
</evidence>
<dbReference type="AlphaFoldDB" id="A0A6L9Y3X8"/>
<dbReference type="CDD" id="cd08010">
    <property type="entry name" value="MltG_like"/>
    <property type="match status" value="1"/>
</dbReference>
<name>A0A6L9Y3X8_9BURK</name>
<keyword evidence="3 7" id="KW-1133">Transmembrane helix</keyword>
<comment type="function">
    <text evidence="7">Functions as a peptidoglycan terminase that cleaves nascent peptidoglycan strands endolytically to terminate their elongation.</text>
</comment>
<comment type="similarity">
    <text evidence="7">Belongs to the transglycosylase MltG family.</text>
</comment>
<keyword evidence="6 7" id="KW-0961">Cell wall biogenesis/degradation</keyword>
<keyword evidence="5 7" id="KW-0456">Lyase</keyword>
<dbReference type="GO" id="GO:0008932">
    <property type="term" value="F:lytic endotransglycosylase activity"/>
    <property type="evidence" value="ECO:0007669"/>
    <property type="project" value="UniProtKB-UniRule"/>
</dbReference>
<dbReference type="PANTHER" id="PTHR30518">
    <property type="entry name" value="ENDOLYTIC MUREIN TRANSGLYCOSYLASE"/>
    <property type="match status" value="1"/>
</dbReference>
<evidence type="ECO:0000313" key="8">
    <source>
        <dbReference type="EMBL" id="NEN75142.1"/>
    </source>
</evidence>
<dbReference type="RefSeq" id="WP_163763948.1">
    <property type="nucleotide sequence ID" value="NZ_JAAGYR010000003.1"/>
</dbReference>
<feature type="site" description="Important for catalytic activity" evidence="7">
    <location>
        <position position="221"/>
    </location>
</feature>
<evidence type="ECO:0000256" key="6">
    <source>
        <dbReference type="ARBA" id="ARBA00023316"/>
    </source>
</evidence>
<dbReference type="PANTHER" id="PTHR30518:SF2">
    <property type="entry name" value="ENDOLYTIC MUREIN TRANSGLYCOSYLASE"/>
    <property type="match status" value="1"/>
</dbReference>
<sequence length="339" mass="38414">MKRMLKKFFLLLVIMVCAISAYIGYQVWQWHNVPVILKNSKIDLTIPKGSSVKTVADLLISNGVEINPTIFTLYTRYTGQATQLKAGAYEIREGQTSQAIVDMIANGEMSKRSIQFIEGWTYKQIRRAIEKHPDIVQTLGDISDTELLKLLEAPSSIQSMEGLLYPDTYIFVPGDSDKDIIRRAYTQGQQYLQQEWNKRAERLPLKSPYEALILASIVEKETGHGEDRGKVAGVFTNRLNKNMPLQTDPTVIYGMGDKYQGRIRKVDLQTDTPWNTYTRNGLPPTPIASPGLLALQATLHPNEHKFLYFVSRGDGTSEFAETLSQHNRNVQKYILKKGE</sequence>
<dbReference type="HAMAP" id="MF_02065">
    <property type="entry name" value="MltG"/>
    <property type="match status" value="1"/>
</dbReference>
<dbReference type="GO" id="GO:0071555">
    <property type="term" value="P:cell wall organization"/>
    <property type="evidence" value="ECO:0007669"/>
    <property type="project" value="UniProtKB-KW"/>
</dbReference>
<organism evidence="8 9">
    <name type="scientific">Pelistega ratti</name>
    <dbReference type="NCBI Taxonomy" id="2652177"/>
    <lineage>
        <taxon>Bacteria</taxon>
        <taxon>Pseudomonadati</taxon>
        <taxon>Pseudomonadota</taxon>
        <taxon>Betaproteobacteria</taxon>
        <taxon>Burkholderiales</taxon>
        <taxon>Alcaligenaceae</taxon>
        <taxon>Pelistega</taxon>
    </lineage>
</organism>
<reference evidence="8 9" key="1">
    <citation type="submission" date="2020-02" db="EMBL/GenBank/DDBJ databases">
        <title>Pelistega sp. NLN82 were isolated from wild rodents of the Hainan Island.</title>
        <authorList>
            <person name="Niu N."/>
            <person name="Zhou J."/>
        </authorList>
    </citation>
    <scope>NUCLEOTIDE SEQUENCE [LARGE SCALE GENOMIC DNA]</scope>
    <source>
        <strain evidence="8 9">NLN82</strain>
    </source>
</reference>
<keyword evidence="1 7" id="KW-1003">Cell membrane</keyword>
<dbReference type="EMBL" id="JAAGYR010000003">
    <property type="protein sequence ID" value="NEN75142.1"/>
    <property type="molecule type" value="Genomic_DNA"/>
</dbReference>
<dbReference type="GO" id="GO:0009252">
    <property type="term" value="P:peptidoglycan biosynthetic process"/>
    <property type="evidence" value="ECO:0007669"/>
    <property type="project" value="UniProtKB-UniRule"/>
</dbReference>
<dbReference type="Gene3D" id="3.30.1490.480">
    <property type="entry name" value="Endolytic murein transglycosylase"/>
    <property type="match status" value="1"/>
</dbReference>
<evidence type="ECO:0000256" key="5">
    <source>
        <dbReference type="ARBA" id="ARBA00023239"/>
    </source>
</evidence>
<keyword evidence="2 7" id="KW-0812">Transmembrane</keyword>
<evidence type="ECO:0000256" key="4">
    <source>
        <dbReference type="ARBA" id="ARBA00023136"/>
    </source>
</evidence>
<evidence type="ECO:0000313" key="9">
    <source>
        <dbReference type="Proteomes" id="UP000477651"/>
    </source>
</evidence>
<gene>
    <name evidence="7 8" type="primary">mltG</name>
    <name evidence="8" type="ORF">F9B74_02215</name>
</gene>
<comment type="catalytic activity">
    <reaction evidence="7">
        <text>a peptidoglycan chain = a peptidoglycan chain with N-acetyl-1,6-anhydromuramyl-[peptide] at the reducing end + a peptidoglycan chain with N-acetylglucosamine at the non-reducing end.</text>
        <dbReference type="EC" id="4.2.2.29"/>
    </reaction>
</comment>
<keyword evidence="4 7" id="KW-0472">Membrane</keyword>